<protein>
    <submittedName>
        <fullName evidence="1">Uncharacterized protein</fullName>
    </submittedName>
</protein>
<reference evidence="1 2" key="1">
    <citation type="journal article" date="2022" name="bioRxiv">
        <title>The genome of the oomycete Peronosclerospora sorghi, a cosmopolitan pathogen of maize and sorghum, is inflated with dispersed pseudogenes.</title>
        <authorList>
            <person name="Fletcher K."/>
            <person name="Martin F."/>
            <person name="Isakeit T."/>
            <person name="Cavanaugh K."/>
            <person name="Magill C."/>
            <person name="Michelmore R."/>
        </authorList>
    </citation>
    <scope>NUCLEOTIDE SEQUENCE [LARGE SCALE GENOMIC DNA]</scope>
    <source>
        <strain evidence="1">P6</strain>
    </source>
</reference>
<name>A0ACC0WA48_9STRA</name>
<evidence type="ECO:0000313" key="2">
    <source>
        <dbReference type="Proteomes" id="UP001163321"/>
    </source>
</evidence>
<comment type="caution">
    <text evidence="1">The sequence shown here is derived from an EMBL/GenBank/DDBJ whole genome shotgun (WGS) entry which is preliminary data.</text>
</comment>
<organism evidence="1 2">
    <name type="scientific">Peronosclerospora sorghi</name>
    <dbReference type="NCBI Taxonomy" id="230839"/>
    <lineage>
        <taxon>Eukaryota</taxon>
        <taxon>Sar</taxon>
        <taxon>Stramenopiles</taxon>
        <taxon>Oomycota</taxon>
        <taxon>Peronosporomycetes</taxon>
        <taxon>Peronosporales</taxon>
        <taxon>Peronosporaceae</taxon>
        <taxon>Peronosclerospora</taxon>
    </lineage>
</organism>
<evidence type="ECO:0000313" key="1">
    <source>
        <dbReference type="EMBL" id="KAI9915629.1"/>
    </source>
</evidence>
<keyword evidence="2" id="KW-1185">Reference proteome</keyword>
<dbReference type="Proteomes" id="UP001163321">
    <property type="component" value="Chromosome 3"/>
</dbReference>
<dbReference type="EMBL" id="CM047582">
    <property type="protein sequence ID" value="KAI9915629.1"/>
    <property type="molecule type" value="Genomic_DNA"/>
</dbReference>
<gene>
    <name evidence="1" type="ORF">PsorP6_006855</name>
</gene>
<proteinExistence type="predicted"/>
<sequence length="126" mass="14235">MMSTILNQHRFNISSFEAQTRCGRSRFQPRQSADVSSNHSSNLSIHFGLEALQFTFSSSSSVYSFHLLFSSYKSKASSMSRMFPCVYLATTLSTNTWKQDTHGLGALNGSDIAQRVVKRRMQRVLL</sequence>
<accession>A0ACC0WA48</accession>